<organism evidence="3 4">
    <name type="scientific">Nonomuraea soli</name>
    <dbReference type="NCBI Taxonomy" id="1032476"/>
    <lineage>
        <taxon>Bacteria</taxon>
        <taxon>Bacillati</taxon>
        <taxon>Actinomycetota</taxon>
        <taxon>Actinomycetes</taxon>
        <taxon>Streptosporangiales</taxon>
        <taxon>Streptosporangiaceae</taxon>
        <taxon>Nonomuraea</taxon>
    </lineage>
</organism>
<feature type="transmembrane region" description="Helical" evidence="2">
    <location>
        <begin position="38"/>
        <end position="58"/>
    </location>
</feature>
<comment type="caution">
    <text evidence="3">The sequence shown here is derived from an EMBL/GenBank/DDBJ whole genome shotgun (WGS) entry which is preliminary data.</text>
</comment>
<feature type="transmembrane region" description="Helical" evidence="2">
    <location>
        <begin position="12"/>
        <end position="32"/>
    </location>
</feature>
<keyword evidence="2" id="KW-0812">Transmembrane</keyword>
<feature type="transmembrane region" description="Helical" evidence="2">
    <location>
        <begin position="127"/>
        <end position="149"/>
    </location>
</feature>
<evidence type="ECO:0000313" key="3">
    <source>
        <dbReference type="EMBL" id="MBA2894392.1"/>
    </source>
</evidence>
<feature type="compositionally biased region" description="Polar residues" evidence="1">
    <location>
        <begin position="211"/>
        <end position="227"/>
    </location>
</feature>
<dbReference type="Proteomes" id="UP000530928">
    <property type="component" value="Unassembled WGS sequence"/>
</dbReference>
<dbReference type="AlphaFoldDB" id="A0A7W0CNP7"/>
<evidence type="ECO:0000256" key="1">
    <source>
        <dbReference type="SAM" id="MobiDB-lite"/>
    </source>
</evidence>
<evidence type="ECO:0000313" key="4">
    <source>
        <dbReference type="Proteomes" id="UP000530928"/>
    </source>
</evidence>
<proteinExistence type="predicted"/>
<feature type="compositionally biased region" description="Basic and acidic residues" evidence="1">
    <location>
        <begin position="166"/>
        <end position="180"/>
    </location>
</feature>
<reference evidence="3 4" key="1">
    <citation type="submission" date="2020-07" db="EMBL/GenBank/DDBJ databases">
        <title>Genomic Encyclopedia of Type Strains, Phase IV (KMG-IV): sequencing the most valuable type-strain genomes for metagenomic binning, comparative biology and taxonomic classification.</title>
        <authorList>
            <person name="Goeker M."/>
        </authorList>
    </citation>
    <scope>NUCLEOTIDE SEQUENCE [LARGE SCALE GENOMIC DNA]</scope>
    <source>
        <strain evidence="3 4">DSM 45533</strain>
    </source>
</reference>
<feature type="compositionally biased region" description="Low complexity" evidence="1">
    <location>
        <begin position="244"/>
        <end position="263"/>
    </location>
</feature>
<keyword evidence="2" id="KW-0472">Membrane</keyword>
<protein>
    <submittedName>
        <fullName evidence="3">Cytoskeletal protein RodZ</fullName>
    </submittedName>
</protein>
<keyword evidence="4" id="KW-1185">Reference proteome</keyword>
<gene>
    <name evidence="3" type="ORF">HNR30_005764</name>
</gene>
<sequence length="263" mass="27398">MGGEQPRFELSVPQIAGGALAAVTAAVAASYLGVAGTFIGAAVASVASTIGGAVYTHYLKRTGEKVKEHTVVAWRRREDEPPVREEGQGELATAVHATVREPEAADAGDTLVMAPVTTRRPLPWLKLGLAAALIFAISVAGILAIQAAAGRTVPEIVKNQNPQPAQEHKAPVHEEREKPSESPSTHVEPSRSPTPAETPGESASDEPAPTPSRTVQPTPSASSTGQIPGTEPTPDPVEESGETAETPAPDQQEQQDQPSTESR</sequence>
<feature type="compositionally biased region" description="Polar residues" evidence="1">
    <location>
        <begin position="181"/>
        <end position="195"/>
    </location>
</feature>
<dbReference type="RefSeq" id="WP_181613170.1">
    <property type="nucleotide sequence ID" value="NZ_BAABAM010000004.1"/>
</dbReference>
<keyword evidence="2" id="KW-1133">Transmembrane helix</keyword>
<evidence type="ECO:0000256" key="2">
    <source>
        <dbReference type="SAM" id="Phobius"/>
    </source>
</evidence>
<dbReference type="EMBL" id="JACDUR010000006">
    <property type="protein sequence ID" value="MBA2894392.1"/>
    <property type="molecule type" value="Genomic_DNA"/>
</dbReference>
<feature type="region of interest" description="Disordered" evidence="1">
    <location>
        <begin position="160"/>
        <end position="263"/>
    </location>
</feature>
<name>A0A7W0CNP7_9ACTN</name>
<accession>A0A7W0CNP7</accession>